<sequence length="711" mass="78663">MMRRHLKARYLGPALVALVMIIYGAITSVRNTRTNLTDFGAVDRTRVILLQLQTCVTAMAELEGNQRDYLLTGKEEYLEPYREATKVLDSHLTRLAALAEKNPRQTAAVTMIAEAAGQKKQELEEAIAVRKEKGLEAAVDLVAAVRGEELMDHFRTAVENLQKDEMEVLKAHQQQLVRSFKDTNTVVVTTGVVAITAGVVGTLLLALFLMGKERQERLQFEKEKAVQSDKAKTDFLAMMSHEIRTPMNAILGFGELLHDVVDKPQEKHFAKAIVTSGTSLLSLINDILDLSKIEAAKMELHPETVEMKRFAENLETLFSFRAQEKGLEYSVQLEAGVPPFLFFDALRLRQVLVNLIGNAVKFTKRGSVLVTVSADSHAASDEVTLHFRVSDTGIGISGDKVTEIFRPFYQVETQHGRNFHGTGLGLSISERLVKLMNGEIKVLSQIHKGSVFSVSVPVQRVLNKMPDQEEEDIGKTVDFNRLAPSKVLVVDDVPLNRDLIRGYLEGSHHQVLEAEDGEQAVALCRRQMPDVVLMDIRMPVVDGPSAHLMLKSDAGMEKLPLVAMTASSLLEDQEELKRIFDGFASKPVSRERLYLELAKFLPVHSAGATRRPQPEQQSEPVSHGQEWPALQGELAAMRDTLLPELVELVPAQATLRFAETLDLLAGKHRCPPLTAYAAELNAAAGNMDFAEAGRVLARFPGLIDSLADAHV</sequence>
<name>A0A858RK38_9BACT</name>
<feature type="region of interest" description="Disordered" evidence="7">
    <location>
        <begin position="606"/>
        <end position="625"/>
    </location>
</feature>
<dbReference type="CDD" id="cd00082">
    <property type="entry name" value="HisKA"/>
    <property type="match status" value="1"/>
</dbReference>
<dbReference type="Proteomes" id="UP000501812">
    <property type="component" value="Chromosome"/>
</dbReference>
<dbReference type="SUPFAM" id="SSF55874">
    <property type="entry name" value="ATPase domain of HSP90 chaperone/DNA topoisomerase II/histidine kinase"/>
    <property type="match status" value="1"/>
</dbReference>
<dbReference type="Gene3D" id="1.10.287.130">
    <property type="match status" value="1"/>
</dbReference>
<dbReference type="Pfam" id="PF00072">
    <property type="entry name" value="Response_reg"/>
    <property type="match status" value="1"/>
</dbReference>
<evidence type="ECO:0000259" key="9">
    <source>
        <dbReference type="PROSITE" id="PS50109"/>
    </source>
</evidence>
<dbReference type="Pfam" id="PF05227">
    <property type="entry name" value="CHASE3"/>
    <property type="match status" value="1"/>
</dbReference>
<protein>
    <recommendedName>
        <fullName evidence="2">histidine kinase</fullName>
        <ecNumber evidence="2">2.7.13.3</ecNumber>
    </recommendedName>
</protein>
<dbReference type="PANTHER" id="PTHR43047">
    <property type="entry name" value="TWO-COMPONENT HISTIDINE PROTEIN KINASE"/>
    <property type="match status" value="1"/>
</dbReference>
<dbReference type="Gene3D" id="3.40.50.2300">
    <property type="match status" value="1"/>
</dbReference>
<dbReference type="PANTHER" id="PTHR43047:SF72">
    <property type="entry name" value="OSMOSENSING HISTIDINE PROTEIN KINASE SLN1"/>
    <property type="match status" value="1"/>
</dbReference>
<dbReference type="InterPro" id="IPR005467">
    <property type="entry name" value="His_kinase_dom"/>
</dbReference>
<evidence type="ECO:0000259" key="10">
    <source>
        <dbReference type="PROSITE" id="PS50110"/>
    </source>
</evidence>
<dbReference type="PROSITE" id="PS50109">
    <property type="entry name" value="HIS_KIN"/>
    <property type="match status" value="1"/>
</dbReference>
<dbReference type="KEGG" id="luo:HHL09_13890"/>
<feature type="domain" description="Response regulatory" evidence="10">
    <location>
        <begin position="486"/>
        <end position="601"/>
    </location>
</feature>
<feature type="domain" description="Histidine kinase" evidence="9">
    <location>
        <begin position="238"/>
        <end position="460"/>
    </location>
</feature>
<dbReference type="SMART" id="SM00448">
    <property type="entry name" value="REC"/>
    <property type="match status" value="1"/>
</dbReference>
<dbReference type="Pfam" id="PF00512">
    <property type="entry name" value="HisKA"/>
    <property type="match status" value="1"/>
</dbReference>
<dbReference type="InterPro" id="IPR011006">
    <property type="entry name" value="CheY-like_superfamily"/>
</dbReference>
<dbReference type="InterPro" id="IPR004358">
    <property type="entry name" value="Sig_transdc_His_kin-like_C"/>
</dbReference>
<dbReference type="CDD" id="cd17546">
    <property type="entry name" value="REC_hyHK_CKI1_RcsC-like"/>
    <property type="match status" value="1"/>
</dbReference>
<dbReference type="InterPro" id="IPR036890">
    <property type="entry name" value="HATPase_C_sf"/>
</dbReference>
<dbReference type="Pfam" id="PF02518">
    <property type="entry name" value="HATPase_c"/>
    <property type="match status" value="1"/>
</dbReference>
<keyword evidence="4" id="KW-0808">Transferase</keyword>
<dbReference type="Gene3D" id="3.30.565.10">
    <property type="entry name" value="Histidine kinase-like ATPase, C-terminal domain"/>
    <property type="match status" value="1"/>
</dbReference>
<evidence type="ECO:0000256" key="7">
    <source>
        <dbReference type="SAM" id="MobiDB-lite"/>
    </source>
</evidence>
<evidence type="ECO:0000256" key="8">
    <source>
        <dbReference type="SAM" id="Phobius"/>
    </source>
</evidence>
<dbReference type="SMART" id="SM00388">
    <property type="entry name" value="HisKA"/>
    <property type="match status" value="1"/>
</dbReference>
<proteinExistence type="predicted"/>
<dbReference type="GO" id="GO:0000155">
    <property type="term" value="F:phosphorelay sensor kinase activity"/>
    <property type="evidence" value="ECO:0007669"/>
    <property type="project" value="InterPro"/>
</dbReference>
<feature type="transmembrane region" description="Helical" evidence="8">
    <location>
        <begin position="186"/>
        <end position="209"/>
    </location>
</feature>
<dbReference type="PROSITE" id="PS50110">
    <property type="entry name" value="RESPONSE_REGULATORY"/>
    <property type="match status" value="1"/>
</dbReference>
<dbReference type="InterPro" id="IPR003594">
    <property type="entry name" value="HATPase_dom"/>
</dbReference>
<dbReference type="InterPro" id="IPR007891">
    <property type="entry name" value="CHASE3"/>
</dbReference>
<feature type="modified residue" description="4-aspartylphosphate" evidence="6">
    <location>
        <position position="535"/>
    </location>
</feature>
<dbReference type="CDD" id="cd16922">
    <property type="entry name" value="HATPase_EvgS-ArcB-TorS-like"/>
    <property type="match status" value="1"/>
</dbReference>
<dbReference type="InterPro" id="IPR036097">
    <property type="entry name" value="HisK_dim/P_sf"/>
</dbReference>
<reference evidence="11 12" key="1">
    <citation type="submission" date="2020-04" db="EMBL/GenBank/DDBJ databases">
        <title>Luteolibacter sp. G-1-1-1 isolated from soil.</title>
        <authorList>
            <person name="Dahal R.H."/>
        </authorList>
    </citation>
    <scope>NUCLEOTIDE SEQUENCE [LARGE SCALE GENOMIC DNA]</scope>
    <source>
        <strain evidence="11 12">G-1-1-1</strain>
    </source>
</reference>
<dbReference type="SMART" id="SM00387">
    <property type="entry name" value="HATPase_c"/>
    <property type="match status" value="1"/>
</dbReference>
<keyword evidence="8" id="KW-0472">Membrane</keyword>
<evidence type="ECO:0000313" key="12">
    <source>
        <dbReference type="Proteomes" id="UP000501812"/>
    </source>
</evidence>
<accession>A0A858RK38</accession>
<evidence type="ECO:0000313" key="11">
    <source>
        <dbReference type="EMBL" id="QJE96828.1"/>
    </source>
</evidence>
<dbReference type="GO" id="GO:0009927">
    <property type="term" value="F:histidine phosphotransfer kinase activity"/>
    <property type="evidence" value="ECO:0007669"/>
    <property type="project" value="TreeGrafter"/>
</dbReference>
<comment type="catalytic activity">
    <reaction evidence="1">
        <text>ATP + protein L-histidine = ADP + protein N-phospho-L-histidine.</text>
        <dbReference type="EC" id="2.7.13.3"/>
    </reaction>
</comment>
<dbReference type="InterPro" id="IPR003661">
    <property type="entry name" value="HisK_dim/P_dom"/>
</dbReference>
<organism evidence="11 12">
    <name type="scientific">Luteolibacter luteus</name>
    <dbReference type="NCBI Taxonomy" id="2728835"/>
    <lineage>
        <taxon>Bacteria</taxon>
        <taxon>Pseudomonadati</taxon>
        <taxon>Verrucomicrobiota</taxon>
        <taxon>Verrucomicrobiia</taxon>
        <taxon>Verrucomicrobiales</taxon>
        <taxon>Verrucomicrobiaceae</taxon>
        <taxon>Luteolibacter</taxon>
    </lineage>
</organism>
<keyword evidence="8" id="KW-0812">Transmembrane</keyword>
<dbReference type="InterPro" id="IPR001789">
    <property type="entry name" value="Sig_transdc_resp-reg_receiver"/>
</dbReference>
<dbReference type="EMBL" id="CP051774">
    <property type="protein sequence ID" value="QJE96828.1"/>
    <property type="molecule type" value="Genomic_DNA"/>
</dbReference>
<gene>
    <name evidence="11" type="ORF">HHL09_13890</name>
</gene>
<keyword evidence="12" id="KW-1185">Reference proteome</keyword>
<dbReference type="CDD" id="cd19410">
    <property type="entry name" value="HK9-like_sensor"/>
    <property type="match status" value="1"/>
</dbReference>
<keyword evidence="3 6" id="KW-0597">Phosphoprotein</keyword>
<evidence type="ECO:0000256" key="6">
    <source>
        <dbReference type="PROSITE-ProRule" id="PRU00169"/>
    </source>
</evidence>
<dbReference type="RefSeq" id="WP_169455228.1">
    <property type="nucleotide sequence ID" value="NZ_CP051774.1"/>
</dbReference>
<dbReference type="FunFam" id="3.30.565.10:FF:000010">
    <property type="entry name" value="Sensor histidine kinase RcsC"/>
    <property type="match status" value="1"/>
</dbReference>
<evidence type="ECO:0000256" key="1">
    <source>
        <dbReference type="ARBA" id="ARBA00000085"/>
    </source>
</evidence>
<dbReference type="PRINTS" id="PR00344">
    <property type="entry name" value="BCTRLSENSOR"/>
</dbReference>
<evidence type="ECO:0000256" key="5">
    <source>
        <dbReference type="ARBA" id="ARBA00022777"/>
    </source>
</evidence>
<dbReference type="SUPFAM" id="SSF52172">
    <property type="entry name" value="CheY-like"/>
    <property type="match status" value="1"/>
</dbReference>
<evidence type="ECO:0000256" key="3">
    <source>
        <dbReference type="ARBA" id="ARBA00022553"/>
    </source>
</evidence>
<dbReference type="SUPFAM" id="SSF47384">
    <property type="entry name" value="Homodimeric domain of signal transducing histidine kinase"/>
    <property type="match status" value="1"/>
</dbReference>
<keyword evidence="5" id="KW-0418">Kinase</keyword>
<dbReference type="AlphaFoldDB" id="A0A858RK38"/>
<keyword evidence="8" id="KW-1133">Transmembrane helix</keyword>
<evidence type="ECO:0000256" key="4">
    <source>
        <dbReference type="ARBA" id="ARBA00022679"/>
    </source>
</evidence>
<dbReference type="EC" id="2.7.13.3" evidence="2"/>
<dbReference type="GO" id="GO:0005886">
    <property type="term" value="C:plasma membrane"/>
    <property type="evidence" value="ECO:0007669"/>
    <property type="project" value="TreeGrafter"/>
</dbReference>
<evidence type="ECO:0000256" key="2">
    <source>
        <dbReference type="ARBA" id="ARBA00012438"/>
    </source>
</evidence>